<dbReference type="PIRSF" id="PIRSF000774">
    <property type="entry name" value="RpoN"/>
    <property type="match status" value="1"/>
</dbReference>
<sequence>MLKQTLQQKLLQKLSPQQIQFIKLLQVPTVSLDARIKEELEENPALEDGSLTNMNEPVEEYPDKDPDDDFNMEDNSYDDEFSVDEYIQEDDYKDYGGGYDHDDDEGKKEIPIAVQDSFFENLQNQLDLLALSDKDYVLGQQIIGSLDDDGYLRRPILSLIDDLAFSQNVIVEEDEVEEMLKIVQSFDPPGIGARNLQECLAIQLRKKDQNNPIIQQAMQVVENYLDEFTKKHYDKIEKQLGVNSEELKEIVNEILKLNPKPGDSGAVAGKQLQIIPDFHISNNDGVLHLTLNGRNAPELRVSRSYQEMFEHYEKAEKNDKKMREAVQFVKQKLDSAKWFIDAIKQRQQTLLKTMNAIMEYQYDYFLTGDDRMLKPMILKDIADKIEMDISTVSRVANSKYVQTEFGTFLLKSFFSEAIQTESGEEVSNKEVKKILEECIANEDKRKPLADEKLTEILKEKGYSIARRTVAKYREAMNIPVARLRKEL</sequence>
<evidence type="ECO:0000256" key="7">
    <source>
        <dbReference type="ARBA" id="ARBA00023125"/>
    </source>
</evidence>
<proteinExistence type="inferred from homology"/>
<dbReference type="Pfam" id="PF04552">
    <property type="entry name" value="Sigma54_DBD"/>
    <property type="match status" value="1"/>
</dbReference>
<evidence type="ECO:0000256" key="4">
    <source>
        <dbReference type="ARBA" id="ARBA00022695"/>
    </source>
</evidence>
<feature type="compositionally biased region" description="Acidic residues" evidence="9">
    <location>
        <begin position="57"/>
        <end position="74"/>
    </location>
</feature>
<feature type="domain" description="RNA polymerase sigma factor 54 DNA-binding" evidence="10">
    <location>
        <begin position="327"/>
        <end position="485"/>
    </location>
</feature>
<keyword evidence="13" id="KW-1185">Reference proteome</keyword>
<dbReference type="GO" id="GO:0000428">
    <property type="term" value="C:DNA-directed RNA polymerase complex"/>
    <property type="evidence" value="ECO:0007669"/>
    <property type="project" value="UniProtKB-KW"/>
</dbReference>
<dbReference type="Proteomes" id="UP000614460">
    <property type="component" value="Unassembled WGS sequence"/>
</dbReference>
<evidence type="ECO:0000313" key="13">
    <source>
        <dbReference type="Proteomes" id="UP000614460"/>
    </source>
</evidence>
<dbReference type="Gene3D" id="1.10.10.60">
    <property type="entry name" value="Homeodomain-like"/>
    <property type="match status" value="1"/>
</dbReference>
<evidence type="ECO:0000256" key="1">
    <source>
        <dbReference type="ARBA" id="ARBA00008798"/>
    </source>
</evidence>
<keyword evidence="5" id="KW-0805">Transcription regulation</keyword>
<keyword evidence="7" id="KW-0238">DNA-binding</keyword>
<evidence type="ECO:0000256" key="6">
    <source>
        <dbReference type="ARBA" id="ARBA00023082"/>
    </source>
</evidence>
<dbReference type="EMBL" id="BMKM01000009">
    <property type="protein sequence ID" value="GGE29178.1"/>
    <property type="molecule type" value="Genomic_DNA"/>
</dbReference>
<dbReference type="PROSITE" id="PS00718">
    <property type="entry name" value="SIGMA54_2"/>
    <property type="match status" value="1"/>
</dbReference>
<dbReference type="GO" id="GO:0006352">
    <property type="term" value="P:DNA-templated transcription initiation"/>
    <property type="evidence" value="ECO:0007669"/>
    <property type="project" value="InterPro"/>
</dbReference>
<dbReference type="InterPro" id="IPR007634">
    <property type="entry name" value="RNA_pol_sigma_54_DNA-bd"/>
</dbReference>
<dbReference type="PANTHER" id="PTHR32248">
    <property type="entry name" value="RNA POLYMERASE SIGMA-54 FACTOR"/>
    <property type="match status" value="1"/>
</dbReference>
<evidence type="ECO:0000259" key="10">
    <source>
        <dbReference type="Pfam" id="PF04552"/>
    </source>
</evidence>
<evidence type="ECO:0000259" key="11">
    <source>
        <dbReference type="Pfam" id="PF04963"/>
    </source>
</evidence>
<gene>
    <name evidence="12" type="primary">rpoN</name>
    <name evidence="12" type="ORF">GCM10011516_28700</name>
</gene>
<dbReference type="Pfam" id="PF04963">
    <property type="entry name" value="Sigma54_CBD"/>
    <property type="match status" value="1"/>
</dbReference>
<dbReference type="GO" id="GO:0016779">
    <property type="term" value="F:nucleotidyltransferase activity"/>
    <property type="evidence" value="ECO:0007669"/>
    <property type="project" value="UniProtKB-KW"/>
</dbReference>
<comment type="caution">
    <text evidence="12">The sequence shown here is derived from an EMBL/GenBank/DDBJ whole genome shotgun (WGS) entry which is preliminary data.</text>
</comment>
<keyword evidence="8" id="KW-0804">Transcription</keyword>
<dbReference type="InterPro" id="IPR000394">
    <property type="entry name" value="RNA_pol_sigma_54"/>
</dbReference>
<keyword evidence="4" id="KW-0548">Nucleotidyltransferase</keyword>
<feature type="domain" description="RNA polymerase sigma factor 54 core-binding" evidence="11">
    <location>
        <begin position="114"/>
        <end position="305"/>
    </location>
</feature>
<evidence type="ECO:0000256" key="8">
    <source>
        <dbReference type="ARBA" id="ARBA00023163"/>
    </source>
</evidence>
<protein>
    <submittedName>
        <fullName evidence="12">RNA polymerase sigma-54 factor</fullName>
    </submittedName>
</protein>
<dbReference type="Gene3D" id="1.10.10.1330">
    <property type="entry name" value="RNA polymerase sigma-54 factor, core-binding domain"/>
    <property type="match status" value="1"/>
</dbReference>
<comment type="similarity">
    <text evidence="1">Belongs to the sigma-54 factor family.</text>
</comment>
<dbReference type="PRINTS" id="PR00045">
    <property type="entry name" value="SIGMA54FCT"/>
</dbReference>
<dbReference type="InterPro" id="IPR007046">
    <property type="entry name" value="RNA_pol_sigma_54_core-bd"/>
</dbReference>
<dbReference type="GO" id="GO:0016987">
    <property type="term" value="F:sigma factor activity"/>
    <property type="evidence" value="ECO:0007669"/>
    <property type="project" value="UniProtKB-KW"/>
</dbReference>
<dbReference type="AlphaFoldDB" id="A0A8H9KYR8"/>
<keyword evidence="2" id="KW-0240">DNA-directed RNA polymerase</keyword>
<evidence type="ECO:0000256" key="3">
    <source>
        <dbReference type="ARBA" id="ARBA00022679"/>
    </source>
</evidence>
<evidence type="ECO:0000256" key="5">
    <source>
        <dbReference type="ARBA" id="ARBA00023015"/>
    </source>
</evidence>
<feature type="region of interest" description="Disordered" evidence="9">
    <location>
        <begin position="41"/>
        <end position="74"/>
    </location>
</feature>
<dbReference type="NCBIfam" id="TIGR02395">
    <property type="entry name" value="rpoN_sigma"/>
    <property type="match status" value="1"/>
</dbReference>
<accession>A0A8H9KYR8</accession>
<evidence type="ECO:0000256" key="9">
    <source>
        <dbReference type="SAM" id="MobiDB-lite"/>
    </source>
</evidence>
<dbReference type="Pfam" id="PF00309">
    <property type="entry name" value="Sigma54_AID"/>
    <property type="match status" value="1"/>
</dbReference>
<name>A0A8H9KYR8_9SPHI</name>
<dbReference type="GO" id="GO:0003677">
    <property type="term" value="F:DNA binding"/>
    <property type="evidence" value="ECO:0007669"/>
    <property type="project" value="UniProtKB-KW"/>
</dbReference>
<keyword evidence="3" id="KW-0808">Transferase</keyword>
<dbReference type="GO" id="GO:0001216">
    <property type="term" value="F:DNA-binding transcription activator activity"/>
    <property type="evidence" value="ECO:0007669"/>
    <property type="project" value="InterPro"/>
</dbReference>
<reference evidence="12" key="1">
    <citation type="journal article" date="2014" name="Int. J. Syst. Evol. Microbiol.">
        <title>Complete genome sequence of Corynebacterium casei LMG S-19264T (=DSM 44701T), isolated from a smear-ripened cheese.</title>
        <authorList>
            <consortium name="US DOE Joint Genome Institute (JGI-PGF)"/>
            <person name="Walter F."/>
            <person name="Albersmeier A."/>
            <person name="Kalinowski J."/>
            <person name="Ruckert C."/>
        </authorList>
    </citation>
    <scope>NUCLEOTIDE SEQUENCE</scope>
    <source>
        <strain evidence="12">CGMCC 1.15966</strain>
    </source>
</reference>
<dbReference type="PROSITE" id="PS50044">
    <property type="entry name" value="SIGMA54_3"/>
    <property type="match status" value="1"/>
</dbReference>
<evidence type="ECO:0000313" key="12">
    <source>
        <dbReference type="EMBL" id="GGE29178.1"/>
    </source>
</evidence>
<reference evidence="12" key="2">
    <citation type="submission" date="2020-09" db="EMBL/GenBank/DDBJ databases">
        <authorList>
            <person name="Sun Q."/>
            <person name="Zhou Y."/>
        </authorList>
    </citation>
    <scope>NUCLEOTIDE SEQUENCE</scope>
    <source>
        <strain evidence="12">CGMCC 1.15966</strain>
    </source>
</reference>
<evidence type="ECO:0000256" key="2">
    <source>
        <dbReference type="ARBA" id="ARBA00022478"/>
    </source>
</evidence>
<dbReference type="RefSeq" id="WP_094255895.1">
    <property type="nucleotide sequence ID" value="NZ_BMKM01000009.1"/>
</dbReference>
<dbReference type="InterPro" id="IPR038709">
    <property type="entry name" value="RpoN_core-bd_sf"/>
</dbReference>
<organism evidence="12 13">
    <name type="scientific">Sphingobacterium cellulitidis</name>
    <dbReference type="NCBI Taxonomy" id="1768011"/>
    <lineage>
        <taxon>Bacteria</taxon>
        <taxon>Pseudomonadati</taxon>
        <taxon>Bacteroidota</taxon>
        <taxon>Sphingobacteriia</taxon>
        <taxon>Sphingobacteriales</taxon>
        <taxon>Sphingobacteriaceae</taxon>
        <taxon>Sphingobacterium</taxon>
    </lineage>
</organism>
<keyword evidence="6" id="KW-0731">Sigma factor</keyword>
<dbReference type="PANTHER" id="PTHR32248:SF4">
    <property type="entry name" value="RNA POLYMERASE SIGMA-54 FACTOR"/>
    <property type="match status" value="1"/>
</dbReference>